<name>A0AAN9N389_CANGL</name>
<protein>
    <submittedName>
        <fullName evidence="1">Uncharacterized protein</fullName>
    </submittedName>
</protein>
<dbReference type="AlphaFoldDB" id="A0AAN9N389"/>
<keyword evidence="2" id="KW-1185">Reference proteome</keyword>
<gene>
    <name evidence="1" type="ORF">VNO77_05272</name>
</gene>
<dbReference type="Proteomes" id="UP001367508">
    <property type="component" value="Unassembled WGS sequence"/>
</dbReference>
<evidence type="ECO:0000313" key="1">
    <source>
        <dbReference type="EMBL" id="KAK7363142.1"/>
    </source>
</evidence>
<proteinExistence type="predicted"/>
<evidence type="ECO:0000313" key="2">
    <source>
        <dbReference type="Proteomes" id="UP001367508"/>
    </source>
</evidence>
<organism evidence="1 2">
    <name type="scientific">Canavalia gladiata</name>
    <name type="common">Sword bean</name>
    <name type="synonym">Dolichos gladiatus</name>
    <dbReference type="NCBI Taxonomy" id="3824"/>
    <lineage>
        <taxon>Eukaryota</taxon>
        <taxon>Viridiplantae</taxon>
        <taxon>Streptophyta</taxon>
        <taxon>Embryophyta</taxon>
        <taxon>Tracheophyta</taxon>
        <taxon>Spermatophyta</taxon>
        <taxon>Magnoliopsida</taxon>
        <taxon>eudicotyledons</taxon>
        <taxon>Gunneridae</taxon>
        <taxon>Pentapetalae</taxon>
        <taxon>rosids</taxon>
        <taxon>fabids</taxon>
        <taxon>Fabales</taxon>
        <taxon>Fabaceae</taxon>
        <taxon>Papilionoideae</taxon>
        <taxon>50 kb inversion clade</taxon>
        <taxon>NPAAA clade</taxon>
        <taxon>indigoferoid/millettioid clade</taxon>
        <taxon>Phaseoleae</taxon>
        <taxon>Canavalia</taxon>
    </lineage>
</organism>
<comment type="caution">
    <text evidence="1">The sequence shown here is derived from an EMBL/GenBank/DDBJ whole genome shotgun (WGS) entry which is preliminary data.</text>
</comment>
<accession>A0AAN9N389</accession>
<dbReference type="EMBL" id="JAYMYQ010000001">
    <property type="protein sequence ID" value="KAK7363142.1"/>
    <property type="molecule type" value="Genomic_DNA"/>
</dbReference>
<sequence length="67" mass="7701">MDILFYTINFSDATSCVPIEYYIKKKMSSTLRRNVCSPKPLEKFLMSCLKVKCYLPNVLVNLFASLA</sequence>
<reference evidence="1 2" key="1">
    <citation type="submission" date="2024-01" db="EMBL/GenBank/DDBJ databases">
        <title>The genomes of 5 underutilized Papilionoideae crops provide insights into root nodulation and disease resistanc.</title>
        <authorList>
            <person name="Jiang F."/>
        </authorList>
    </citation>
    <scope>NUCLEOTIDE SEQUENCE [LARGE SCALE GENOMIC DNA]</scope>
    <source>
        <strain evidence="1">LVBAO_FW01</strain>
        <tissue evidence="1">Leaves</tissue>
    </source>
</reference>